<organism evidence="6 7">
    <name type="scientific">Tritrichomonas musculus</name>
    <dbReference type="NCBI Taxonomy" id="1915356"/>
    <lineage>
        <taxon>Eukaryota</taxon>
        <taxon>Metamonada</taxon>
        <taxon>Parabasalia</taxon>
        <taxon>Tritrichomonadida</taxon>
        <taxon>Tritrichomonadidae</taxon>
        <taxon>Tritrichomonas</taxon>
    </lineage>
</organism>
<evidence type="ECO:0000256" key="1">
    <source>
        <dbReference type="ARBA" id="ARBA00022741"/>
    </source>
</evidence>
<dbReference type="SUPFAM" id="SSF56112">
    <property type="entry name" value="Protein kinase-like (PK-like)"/>
    <property type="match status" value="1"/>
</dbReference>
<dbReference type="EMBL" id="JAPFFF010000008">
    <property type="protein sequence ID" value="KAK8884183.1"/>
    <property type="molecule type" value="Genomic_DNA"/>
</dbReference>
<name>A0ABR2JZB7_9EUKA</name>
<evidence type="ECO:0000256" key="3">
    <source>
        <dbReference type="PROSITE-ProRule" id="PRU10141"/>
    </source>
</evidence>
<feature type="region of interest" description="Disordered" evidence="4">
    <location>
        <begin position="184"/>
        <end position="214"/>
    </location>
</feature>
<dbReference type="InterPro" id="IPR000719">
    <property type="entry name" value="Prot_kinase_dom"/>
</dbReference>
<evidence type="ECO:0000313" key="6">
    <source>
        <dbReference type="EMBL" id="KAK8884183.1"/>
    </source>
</evidence>
<dbReference type="PANTHER" id="PTHR24346">
    <property type="entry name" value="MAP/MICROTUBULE AFFINITY-REGULATING KINASE"/>
    <property type="match status" value="1"/>
</dbReference>
<dbReference type="Proteomes" id="UP001470230">
    <property type="component" value="Unassembled WGS sequence"/>
</dbReference>
<evidence type="ECO:0000256" key="4">
    <source>
        <dbReference type="SAM" id="MobiDB-lite"/>
    </source>
</evidence>
<dbReference type="InterPro" id="IPR008271">
    <property type="entry name" value="Ser/Thr_kinase_AS"/>
</dbReference>
<dbReference type="PROSITE" id="PS00108">
    <property type="entry name" value="PROTEIN_KINASE_ST"/>
    <property type="match status" value="1"/>
</dbReference>
<accession>A0ABR2JZB7</accession>
<dbReference type="PROSITE" id="PS00107">
    <property type="entry name" value="PROTEIN_KINASE_ATP"/>
    <property type="match status" value="1"/>
</dbReference>
<reference evidence="6 7" key="1">
    <citation type="submission" date="2024-04" db="EMBL/GenBank/DDBJ databases">
        <title>Tritrichomonas musculus Genome.</title>
        <authorList>
            <person name="Alves-Ferreira E."/>
            <person name="Grigg M."/>
            <person name="Lorenzi H."/>
            <person name="Galac M."/>
        </authorList>
    </citation>
    <scope>NUCLEOTIDE SEQUENCE [LARGE SCALE GENOMIC DNA]</scope>
    <source>
        <strain evidence="6 7">EAF2021</strain>
    </source>
</reference>
<dbReference type="PROSITE" id="PS50011">
    <property type="entry name" value="PROTEIN_KINASE_DOM"/>
    <property type="match status" value="1"/>
</dbReference>
<evidence type="ECO:0000313" key="7">
    <source>
        <dbReference type="Proteomes" id="UP001470230"/>
    </source>
</evidence>
<keyword evidence="7" id="KW-1185">Reference proteome</keyword>
<dbReference type="Gene3D" id="1.10.510.10">
    <property type="entry name" value="Transferase(Phosphotransferase) domain 1"/>
    <property type="match status" value="2"/>
</dbReference>
<protein>
    <recommendedName>
        <fullName evidence="5">Protein kinase domain-containing protein</fullName>
    </recommendedName>
</protein>
<keyword evidence="1 3" id="KW-0547">Nucleotide-binding</keyword>
<sequence>MNGAFIGPASIPKIPQTIGKYVFRSNLGEGASSVVKLAFDSENHNYYACKVISKAYLSESEQRMTKFEIEIRILQRLNHPGVVELYELLQDDNFYYVFLEFCANGELFDYIANNQRLTENESKNMIRQILEALKYIHSLGIAHRDIKPENILLDTFHHIKLTDFGLSKCFENKENKRVNNLEYNKKNDNDQSIVSGSIHDKYNRRSPNRGQTNSCKDLKIDLKSTKSAFEGSANTGRSKLTADTKMATNLIYDFDDMSDRFDKYENLCSTPCGSPVYASPETLSGHPYNPFKSDIWSSGVLLYVMVTGMIPWSTTRNNTQLFAQIKKGQYTTPSYLSDSCRDLISKMMCVDCQKRITIDEILAHPWMKNAEKSADSGPSRTKECSVSLKMVDEFFNQRKQIDLKDEINDRQGETESESKIDQLVLQGQKDLDKKLKPNLSSLSLTASQKTYNPRAPIKEPKGPSSNGRNFKLKKINRAPAEQKEGKQEPTDPPNHDKPKPRQFGINQIKSVRRIPISSTLSANTSTPSKANLKTNRLSNQPVHLQMQKHNNIQNAQLTPKAKITQPLLQSKKLSNQIRF</sequence>
<feature type="domain" description="Protein kinase" evidence="5">
    <location>
        <begin position="21"/>
        <end position="367"/>
    </location>
</feature>
<dbReference type="PANTHER" id="PTHR24346:SF30">
    <property type="entry name" value="MATERNAL EMBRYONIC LEUCINE ZIPPER KINASE"/>
    <property type="match status" value="1"/>
</dbReference>
<dbReference type="SMART" id="SM00220">
    <property type="entry name" value="S_TKc"/>
    <property type="match status" value="1"/>
</dbReference>
<gene>
    <name evidence="6" type="ORF">M9Y10_043289</name>
</gene>
<comment type="caution">
    <text evidence="6">The sequence shown here is derived from an EMBL/GenBank/DDBJ whole genome shotgun (WGS) entry which is preliminary data.</text>
</comment>
<evidence type="ECO:0000256" key="2">
    <source>
        <dbReference type="ARBA" id="ARBA00022840"/>
    </source>
</evidence>
<feature type="binding site" evidence="3">
    <location>
        <position position="50"/>
    </location>
    <ligand>
        <name>ATP</name>
        <dbReference type="ChEBI" id="CHEBI:30616"/>
    </ligand>
</feature>
<dbReference type="CDD" id="cd14003">
    <property type="entry name" value="STKc_AMPK-like"/>
    <property type="match status" value="1"/>
</dbReference>
<proteinExistence type="predicted"/>
<dbReference type="Pfam" id="PF00069">
    <property type="entry name" value="Pkinase"/>
    <property type="match status" value="2"/>
</dbReference>
<feature type="region of interest" description="Disordered" evidence="4">
    <location>
        <begin position="444"/>
        <end position="533"/>
    </location>
</feature>
<dbReference type="InterPro" id="IPR017441">
    <property type="entry name" value="Protein_kinase_ATP_BS"/>
</dbReference>
<dbReference type="InterPro" id="IPR011009">
    <property type="entry name" value="Kinase-like_dom_sf"/>
</dbReference>
<feature type="compositionally biased region" description="Polar residues" evidence="4">
    <location>
        <begin position="516"/>
        <end position="533"/>
    </location>
</feature>
<keyword evidence="2 3" id="KW-0067">ATP-binding</keyword>
<feature type="compositionally biased region" description="Basic and acidic residues" evidence="4">
    <location>
        <begin position="480"/>
        <end position="499"/>
    </location>
</feature>
<evidence type="ECO:0000259" key="5">
    <source>
        <dbReference type="PROSITE" id="PS50011"/>
    </source>
</evidence>